<protein>
    <submittedName>
        <fullName evidence="1">Uncharacterized protein</fullName>
    </submittedName>
</protein>
<comment type="caution">
    <text evidence="1">The sequence shown here is derived from an EMBL/GenBank/DDBJ whole genome shotgun (WGS) entry which is preliminary data.</text>
</comment>
<evidence type="ECO:0000313" key="2">
    <source>
        <dbReference type="Proteomes" id="UP000273159"/>
    </source>
</evidence>
<dbReference type="Proteomes" id="UP000273159">
    <property type="component" value="Unassembled WGS sequence"/>
</dbReference>
<dbReference type="AlphaFoldDB" id="A0A3B0FNN7"/>
<dbReference type="EMBL" id="RBNH01000016">
    <property type="protein sequence ID" value="RKO21519.1"/>
    <property type="molecule type" value="Genomic_DNA"/>
</dbReference>
<organism evidence="1 2">
    <name type="scientific">Pseudarthrobacter phenanthrenivorans</name>
    <name type="common">Arthrobacter phenanthrenivorans</name>
    <dbReference type="NCBI Taxonomy" id="361575"/>
    <lineage>
        <taxon>Bacteria</taxon>
        <taxon>Bacillati</taxon>
        <taxon>Actinomycetota</taxon>
        <taxon>Actinomycetes</taxon>
        <taxon>Micrococcales</taxon>
        <taxon>Micrococcaceae</taxon>
        <taxon>Pseudarthrobacter</taxon>
    </lineage>
</organism>
<sequence>MKIPSHASVSLAKEVADSLKQGDHLRHSRQFLRSLFTVSILIFLVLPPARGRKVMTQARFTLVLANPVAHGSRLAAAVMNALQSMEANLAGDRRLAASEIAKEMVHFPSLTVLSFGRSVTWAQLSGALKLRRYADLTASDYPGLSRVYLEILFLLQAIRYDLAQSWVASLPQGHIWLCDFDRPAYSRPVIWHAKMLGRTTATLVHGTPSHSYLPPVAQNVLVWGHAQLHWFRAASQESTYHVIGRPEIGRSVEPGAPKRLRVMHSMESLTSAERDALLRLCSVATSWGLVGSLRLHPSLGSGGLDEDWKAIAEQLVLEDSTEDFLASLTTGDVVVGINSTAIIDALTVGLPAWTLADAGRELPCDLSELRSASSTLRTILSGPPKATLVSAGPDMLRHLSLPDLRPTLIAATGAEAAELLRRALSNLMRN</sequence>
<reference evidence="1 2" key="1">
    <citation type="submission" date="2018-10" db="EMBL/GenBank/DDBJ databases">
        <title>Genome-guide identification and characterization of bacteria that degrade polycyclic aromatic hydrocarbons and resist hexavalent chromium simultaneously.</title>
        <authorList>
            <person name="Feng H."/>
        </authorList>
    </citation>
    <scope>NUCLEOTIDE SEQUENCE [LARGE SCALE GENOMIC DNA]</scope>
    <source>
        <strain evidence="1 2">J015</strain>
    </source>
</reference>
<name>A0A3B0FNN7_PSEPS</name>
<proteinExistence type="predicted"/>
<reference evidence="2" key="2">
    <citation type="submission" date="2018-10" db="EMBL/GenBank/DDBJ databases">
        <authorList>
            <person name="Wang Y."/>
            <person name="Wang J."/>
            <person name="Yang X."/>
            <person name="Wang Z."/>
            <person name="Huang Y."/>
        </authorList>
    </citation>
    <scope>NUCLEOTIDE SEQUENCE [LARGE SCALE GENOMIC DNA]</scope>
    <source>
        <strain evidence="2">J015</strain>
    </source>
</reference>
<evidence type="ECO:0000313" key="1">
    <source>
        <dbReference type="EMBL" id="RKO21519.1"/>
    </source>
</evidence>
<gene>
    <name evidence="1" type="ORF">D7Z96_15615</name>
</gene>
<dbReference type="RefSeq" id="WP_120693087.1">
    <property type="nucleotide sequence ID" value="NZ_RBNH01000016.1"/>
</dbReference>
<accession>A0A3B0FNN7</accession>